<reference evidence="1 2" key="1">
    <citation type="submission" date="2015-10" db="EMBL/GenBank/DDBJ databases">
        <title>Genome analyses suggest a sexual origin of heterokaryosis in a supposedly ancient asexual fungus.</title>
        <authorList>
            <person name="Ropars J."/>
            <person name="Sedzielewska K."/>
            <person name="Noel J."/>
            <person name="Charron P."/>
            <person name="Farinelli L."/>
            <person name="Marton T."/>
            <person name="Kruger M."/>
            <person name="Pelin A."/>
            <person name="Brachmann A."/>
            <person name="Corradi N."/>
        </authorList>
    </citation>
    <scope>NUCLEOTIDE SEQUENCE [LARGE SCALE GENOMIC DNA]</scope>
    <source>
        <strain evidence="1 2">A4</strain>
    </source>
</reference>
<dbReference type="Gene3D" id="1.10.150.50">
    <property type="entry name" value="Transcription Factor, Ets-1"/>
    <property type="match status" value="1"/>
</dbReference>
<name>A0A2I1HHC0_9GLOM</name>
<dbReference type="EMBL" id="LLXI01002930">
    <property type="protein sequence ID" value="PKY58275.1"/>
    <property type="molecule type" value="Genomic_DNA"/>
</dbReference>
<evidence type="ECO:0000313" key="1">
    <source>
        <dbReference type="EMBL" id="PKY58275.1"/>
    </source>
</evidence>
<gene>
    <name evidence="1" type="ORF">RhiirA4_549998</name>
</gene>
<evidence type="ECO:0008006" key="3">
    <source>
        <dbReference type="Google" id="ProtNLM"/>
    </source>
</evidence>
<proteinExistence type="predicted"/>
<dbReference type="VEuPathDB" id="FungiDB:RhiirA1_542684"/>
<dbReference type="Proteomes" id="UP000234323">
    <property type="component" value="Unassembled WGS sequence"/>
</dbReference>
<protein>
    <recommendedName>
        <fullName evidence="3">Crinkler family protein</fullName>
    </recommendedName>
</protein>
<keyword evidence="2" id="KW-1185">Reference proteome</keyword>
<accession>A0A2I1HHC0</accession>
<dbReference type="InterPro" id="IPR013761">
    <property type="entry name" value="SAM/pointed_sf"/>
</dbReference>
<organism evidence="1 2">
    <name type="scientific">Rhizophagus irregularis</name>
    <dbReference type="NCBI Taxonomy" id="588596"/>
    <lineage>
        <taxon>Eukaryota</taxon>
        <taxon>Fungi</taxon>
        <taxon>Fungi incertae sedis</taxon>
        <taxon>Mucoromycota</taxon>
        <taxon>Glomeromycotina</taxon>
        <taxon>Glomeromycetes</taxon>
        <taxon>Glomerales</taxon>
        <taxon>Glomeraceae</taxon>
        <taxon>Rhizophagus</taxon>
    </lineage>
</organism>
<dbReference type="VEuPathDB" id="FungiDB:FUN_014887"/>
<dbReference type="AlphaFoldDB" id="A0A2I1HHC0"/>
<comment type="caution">
    <text evidence="1">The sequence shown here is derived from an EMBL/GenBank/DDBJ whole genome shotgun (WGS) entry which is preliminary data.</text>
</comment>
<sequence>MSMKAGYVTAKEIKEYKPEELIKFLKKNLNFDGVDLENLEIIREQEVSGRSFLNLTHESYGRWGMPSGLACSIANFAKKCKKKKLDPRKVFTKYGVENGRIIDMPQFTPKIHKIDDKDDYFLHCLKDIHLRLNNMGTIDESNETICCEYISTILHACIHITRKLTGKNISIYPQFDGKNAGRVNYVINASEKLICVTGGKQHQIDIEFAQNITQCNSAYKTNQKKRKAEEKHDYIFGIVTTTTAWYFLLYTPDGISCTSRNPLNIRFVESALEEGSEEEKDLHKNVKRVMEVIVGLLKDRVEDEKKPVMKKQRVQGYFKKEEE</sequence>
<evidence type="ECO:0000313" key="2">
    <source>
        <dbReference type="Proteomes" id="UP000234323"/>
    </source>
</evidence>
<dbReference type="VEuPathDB" id="FungiDB:RhiirFUN_006260"/>